<sequence>MAISSPRIWIVSGRTKLKLEIAQGTGERTTVGKIPTVQEVRVIVLSTREVRDDPILAQEARDDPMWRRKHGMTPCLHRKRAMTLVVFECGCKVVVLRIGLTLGTATRHVAWESENRGWFTRRGRHNSLLVVIL</sequence>
<comment type="caution">
    <text evidence="1">The sequence shown here is derived from an EMBL/GenBank/DDBJ whole genome shotgun (WGS) entry which is preliminary data.</text>
</comment>
<evidence type="ECO:0000313" key="1">
    <source>
        <dbReference type="EMBL" id="PKI42001.1"/>
    </source>
</evidence>
<keyword evidence="2" id="KW-1185">Reference proteome</keyword>
<evidence type="ECO:0000313" key="2">
    <source>
        <dbReference type="Proteomes" id="UP000233551"/>
    </source>
</evidence>
<accession>A0A2I0IDE2</accession>
<dbReference type="EMBL" id="PGOL01003245">
    <property type="protein sequence ID" value="PKI42001.1"/>
    <property type="molecule type" value="Genomic_DNA"/>
</dbReference>
<organism evidence="1 2">
    <name type="scientific">Punica granatum</name>
    <name type="common">Pomegranate</name>
    <dbReference type="NCBI Taxonomy" id="22663"/>
    <lineage>
        <taxon>Eukaryota</taxon>
        <taxon>Viridiplantae</taxon>
        <taxon>Streptophyta</taxon>
        <taxon>Embryophyta</taxon>
        <taxon>Tracheophyta</taxon>
        <taxon>Spermatophyta</taxon>
        <taxon>Magnoliopsida</taxon>
        <taxon>eudicotyledons</taxon>
        <taxon>Gunneridae</taxon>
        <taxon>Pentapetalae</taxon>
        <taxon>rosids</taxon>
        <taxon>malvids</taxon>
        <taxon>Myrtales</taxon>
        <taxon>Lythraceae</taxon>
        <taxon>Punica</taxon>
    </lineage>
</organism>
<name>A0A2I0IDE2_PUNGR</name>
<reference evidence="1 2" key="1">
    <citation type="submission" date="2017-11" db="EMBL/GenBank/DDBJ databases">
        <title>De-novo sequencing of pomegranate (Punica granatum L.) genome.</title>
        <authorList>
            <person name="Akparov Z."/>
            <person name="Amiraslanov A."/>
            <person name="Hajiyeva S."/>
            <person name="Abbasov M."/>
            <person name="Kaur K."/>
            <person name="Hamwieh A."/>
            <person name="Solovyev V."/>
            <person name="Salamov A."/>
            <person name="Braich B."/>
            <person name="Kosarev P."/>
            <person name="Mahmoud A."/>
            <person name="Hajiyev E."/>
            <person name="Babayeva S."/>
            <person name="Izzatullayeva V."/>
            <person name="Mammadov A."/>
            <person name="Mammadov A."/>
            <person name="Sharifova S."/>
            <person name="Ojaghi J."/>
            <person name="Eynullazada K."/>
            <person name="Bayramov B."/>
            <person name="Abdulazimova A."/>
            <person name="Shahmuradov I."/>
        </authorList>
    </citation>
    <scope>NUCLEOTIDE SEQUENCE [LARGE SCALE GENOMIC DNA]</scope>
    <source>
        <strain evidence="2">cv. AG2017</strain>
        <tissue evidence="1">Leaf</tissue>
    </source>
</reference>
<gene>
    <name evidence="1" type="ORF">CRG98_037619</name>
</gene>
<dbReference type="AlphaFoldDB" id="A0A2I0IDE2"/>
<proteinExistence type="predicted"/>
<dbReference type="Proteomes" id="UP000233551">
    <property type="component" value="Unassembled WGS sequence"/>
</dbReference>
<protein>
    <submittedName>
        <fullName evidence="1">Uncharacterized protein</fullName>
    </submittedName>
</protein>